<evidence type="ECO:0000256" key="1">
    <source>
        <dbReference type="SAM" id="Phobius"/>
    </source>
</evidence>
<evidence type="ECO:0000313" key="3">
    <source>
        <dbReference type="Proteomes" id="UP001140206"/>
    </source>
</evidence>
<keyword evidence="2" id="KW-0687">Ribonucleoprotein</keyword>
<protein>
    <submittedName>
        <fullName evidence="2">60S ribosomal protein L36</fullName>
    </submittedName>
</protein>
<keyword evidence="1" id="KW-0472">Membrane</keyword>
<organism evidence="2 3">
    <name type="scientific">Rhynchospora pubera</name>
    <dbReference type="NCBI Taxonomy" id="906938"/>
    <lineage>
        <taxon>Eukaryota</taxon>
        <taxon>Viridiplantae</taxon>
        <taxon>Streptophyta</taxon>
        <taxon>Embryophyta</taxon>
        <taxon>Tracheophyta</taxon>
        <taxon>Spermatophyta</taxon>
        <taxon>Magnoliopsida</taxon>
        <taxon>Liliopsida</taxon>
        <taxon>Poales</taxon>
        <taxon>Cyperaceae</taxon>
        <taxon>Cyperoideae</taxon>
        <taxon>Rhynchosporeae</taxon>
        <taxon>Rhynchospora</taxon>
    </lineage>
</organism>
<feature type="transmembrane region" description="Helical" evidence="1">
    <location>
        <begin position="9"/>
        <end position="33"/>
    </location>
</feature>
<reference evidence="2" key="1">
    <citation type="submission" date="2022-08" db="EMBL/GenBank/DDBJ databases">
        <authorList>
            <person name="Marques A."/>
        </authorList>
    </citation>
    <scope>NUCLEOTIDE SEQUENCE</scope>
    <source>
        <strain evidence="2">RhyPub2mFocal</strain>
        <tissue evidence="2">Leaves</tissue>
    </source>
</reference>
<dbReference type="EMBL" id="JAMFTS010000002">
    <property type="protein sequence ID" value="KAJ4795880.1"/>
    <property type="molecule type" value="Genomic_DNA"/>
</dbReference>
<dbReference type="GO" id="GO:0005840">
    <property type="term" value="C:ribosome"/>
    <property type="evidence" value="ECO:0007669"/>
    <property type="project" value="UniProtKB-KW"/>
</dbReference>
<feature type="transmembrane region" description="Helical" evidence="1">
    <location>
        <begin position="39"/>
        <end position="63"/>
    </location>
</feature>
<name>A0AAV8FUU4_9POAL</name>
<sequence>MLREWREFVLFFTFFSLFIVNLVYIRGLLWLFFTFPSEFLFVIFFSFTSNNLISFWVLCVMAYQENNGWPLGLRTLDYRAGWIRNRDFSSSVSFSTLFTASDRLSSVSSTDYGSEQSILSVSNNRNRTLGSLIGIASVLELSNRPINLGSTTSKRSLKIKDLFSLCFRNDIDVNSVAQAPSLRRFLEMERSANNAHRRTISDYLRV</sequence>
<dbReference type="Proteomes" id="UP001140206">
    <property type="component" value="Chromosome 2"/>
</dbReference>
<accession>A0AAV8FUU4</accession>
<evidence type="ECO:0000313" key="2">
    <source>
        <dbReference type="EMBL" id="KAJ4795880.1"/>
    </source>
</evidence>
<keyword evidence="3" id="KW-1185">Reference proteome</keyword>
<keyword evidence="1" id="KW-1133">Transmembrane helix</keyword>
<comment type="caution">
    <text evidence="2">The sequence shown here is derived from an EMBL/GenBank/DDBJ whole genome shotgun (WGS) entry which is preliminary data.</text>
</comment>
<dbReference type="PANTHER" id="PTHR33544:SF5">
    <property type="entry name" value="DUF4005 DOMAIN-CONTAINING PROTEIN"/>
    <property type="match status" value="1"/>
</dbReference>
<dbReference type="PANTHER" id="PTHR33544">
    <property type="entry name" value="DUF4005 DOMAIN-CONTAINING PROTEIN-RELATED"/>
    <property type="match status" value="1"/>
</dbReference>
<dbReference type="InterPro" id="IPR040344">
    <property type="entry name" value="At3g17950-like"/>
</dbReference>
<keyword evidence="1" id="KW-0812">Transmembrane</keyword>
<proteinExistence type="predicted"/>
<dbReference type="AlphaFoldDB" id="A0AAV8FUU4"/>
<keyword evidence="2" id="KW-0689">Ribosomal protein</keyword>
<gene>
    <name evidence="2" type="ORF">LUZ62_047126</name>
</gene>